<gene>
    <name evidence="2" type="ORF">METZ01_LOCUS125752</name>
</gene>
<sequence>VALDHVTLVRIRAGLPFSAAPAWHSMSSWQLLFGALLLATLATGWTAWVARHAWRDRERTLRWSAASGGCALAMMLLVALEKV</sequence>
<proteinExistence type="predicted"/>
<feature type="transmembrane region" description="Helical" evidence="1">
    <location>
        <begin position="29"/>
        <end position="49"/>
    </location>
</feature>
<accession>A0A381Y765</accession>
<feature type="transmembrane region" description="Helical" evidence="1">
    <location>
        <begin position="61"/>
        <end position="80"/>
    </location>
</feature>
<dbReference type="EMBL" id="UINC01017551">
    <property type="protein sequence ID" value="SVA72898.1"/>
    <property type="molecule type" value="Genomic_DNA"/>
</dbReference>
<dbReference type="AlphaFoldDB" id="A0A381Y765"/>
<reference evidence="2" key="1">
    <citation type="submission" date="2018-05" db="EMBL/GenBank/DDBJ databases">
        <authorList>
            <person name="Lanie J.A."/>
            <person name="Ng W.-L."/>
            <person name="Kazmierczak K.M."/>
            <person name="Andrzejewski T.M."/>
            <person name="Davidsen T.M."/>
            <person name="Wayne K.J."/>
            <person name="Tettelin H."/>
            <person name="Glass J.I."/>
            <person name="Rusch D."/>
            <person name="Podicherti R."/>
            <person name="Tsui H.-C.T."/>
            <person name="Winkler M.E."/>
        </authorList>
    </citation>
    <scope>NUCLEOTIDE SEQUENCE</scope>
</reference>
<protein>
    <submittedName>
        <fullName evidence="2">Uncharacterized protein</fullName>
    </submittedName>
</protein>
<name>A0A381Y765_9ZZZZ</name>
<keyword evidence="1" id="KW-0472">Membrane</keyword>
<evidence type="ECO:0000313" key="2">
    <source>
        <dbReference type="EMBL" id="SVA72898.1"/>
    </source>
</evidence>
<keyword evidence="1" id="KW-1133">Transmembrane helix</keyword>
<keyword evidence="1" id="KW-0812">Transmembrane</keyword>
<feature type="non-terminal residue" evidence="2">
    <location>
        <position position="1"/>
    </location>
</feature>
<organism evidence="2">
    <name type="scientific">marine metagenome</name>
    <dbReference type="NCBI Taxonomy" id="408172"/>
    <lineage>
        <taxon>unclassified sequences</taxon>
        <taxon>metagenomes</taxon>
        <taxon>ecological metagenomes</taxon>
    </lineage>
</organism>
<evidence type="ECO:0000256" key="1">
    <source>
        <dbReference type="SAM" id="Phobius"/>
    </source>
</evidence>